<dbReference type="GO" id="GO:0000978">
    <property type="term" value="F:RNA polymerase II cis-regulatory region sequence-specific DNA binding"/>
    <property type="evidence" value="ECO:0007669"/>
    <property type="project" value="TreeGrafter"/>
</dbReference>
<sequence>MILSGAGSNPAFGRDPGPPPPFGPLTGAPPPPDLGGPPPGTIMTVQPPYYTMPGIPGMPHIPGMPMPHIPGMPGLPGLPPHLFPYYHPFYPAPPPPYTAAPAGSDSGLRRPQKSVGEFVLHCCQGWKEPKRNQCRGPGNVEIGGHTFGRKLSDFSGSFRPSQTVETESDVPEHVHHRPANIGIPPSPKRQTWLDSDFGFGAIPKMASERRNDRGDRQRRKIPLAFVGILGSANTPVVSYIKVLHDRIRLLEKTCTDHGVPIPPFESGDPGDGAVPPNRTPVSPPLPGQQQRSEPGLPVRSPAHGLREHASSPALRPPIPVTSPDHDRLDATESTASVTAMGTVTTEDDVCETFNGANEFYGSSSAASFMKEAYTSVKPHQTRYPGTNATRGQAYSMNFARPEPLCTTQFAQADKFALPPRNLADHLLNRFWERIYWLHPLFDKDTFMRAYETLWQPAHQQPAMAALPGLGLGSTPGADAGTIVFHCALNTIFALGAQFSDLSLKDKASAIETFFNRAKAFVGLDFIDMNNVGVVQSLLLMALLLQSTPFPNRCWNAVGLACRVAQGLGLHTDSDKTNRPQLETEIRRRTWHGCVILDMIVSMTYGRPTMTAHLPDLPVPSTAGFAESLRPPQPQAGGGEIPSKLSYYVEYIKQCRILGEILSNVYQPSAGAPASGPQPWPDQKPHGMDAILELDAKLSRYEAALPPIMSWMSPCDISNLDEDRRSVITAQRTVLRGRQAPRLPPFSGHTNIPQLPLPTTHAPPPDSHATLRRGWSEPFSRAELANAARGRISWSRIVHVIRGGPPTLSAATAYGETPGPGQQAAAMQPDDAPLDLGNNFQWTSPAGNAEMFGAGLVFNWDQSLDMLSGGLGMDIYQ</sequence>
<dbReference type="GO" id="GO:0006351">
    <property type="term" value="P:DNA-templated transcription"/>
    <property type="evidence" value="ECO:0007669"/>
    <property type="project" value="InterPro"/>
</dbReference>
<dbReference type="OrthoDB" id="424974at2759"/>
<proteinExistence type="predicted"/>
<dbReference type="InterPro" id="IPR051127">
    <property type="entry name" value="Fungal_SecMet_Regulators"/>
</dbReference>
<dbReference type="InterPro" id="IPR007219">
    <property type="entry name" value="XnlR_reg_dom"/>
</dbReference>
<evidence type="ECO:0000313" key="7">
    <source>
        <dbReference type="EMBL" id="EAQ83487.1"/>
    </source>
</evidence>
<keyword evidence="8" id="KW-1185">Reference proteome</keyword>
<dbReference type="InParanoid" id="Q2GQ63"/>
<evidence type="ECO:0000313" key="8">
    <source>
        <dbReference type="Proteomes" id="UP000001056"/>
    </source>
</evidence>
<dbReference type="HOGENOM" id="CLU_342880_0_0_1"/>
<evidence type="ECO:0000256" key="2">
    <source>
        <dbReference type="ARBA" id="ARBA00023125"/>
    </source>
</evidence>
<dbReference type="GO" id="GO:0008270">
    <property type="term" value="F:zinc ion binding"/>
    <property type="evidence" value="ECO:0007669"/>
    <property type="project" value="InterPro"/>
</dbReference>
<evidence type="ECO:0000256" key="1">
    <source>
        <dbReference type="ARBA" id="ARBA00023015"/>
    </source>
</evidence>
<gene>
    <name evidence="7" type="ORF">CHGG_09891</name>
</gene>
<keyword evidence="1" id="KW-0805">Transcription regulation</keyword>
<dbReference type="GO" id="GO:0000981">
    <property type="term" value="F:DNA-binding transcription factor activity, RNA polymerase II-specific"/>
    <property type="evidence" value="ECO:0007669"/>
    <property type="project" value="TreeGrafter"/>
</dbReference>
<accession>Q2GQ63</accession>
<feature type="compositionally biased region" description="Polar residues" evidence="5">
    <location>
        <begin position="154"/>
        <end position="165"/>
    </location>
</feature>
<feature type="region of interest" description="Disordered" evidence="5">
    <location>
        <begin position="1"/>
        <end position="45"/>
    </location>
</feature>
<feature type="compositionally biased region" description="Pro residues" evidence="5">
    <location>
        <begin position="277"/>
        <end position="286"/>
    </location>
</feature>
<feature type="region of interest" description="Disordered" evidence="5">
    <location>
        <begin position="256"/>
        <end position="335"/>
    </location>
</feature>
<keyword evidence="3" id="KW-0804">Transcription</keyword>
<evidence type="ECO:0000259" key="6">
    <source>
        <dbReference type="SMART" id="SM00906"/>
    </source>
</evidence>
<dbReference type="Pfam" id="PF04082">
    <property type="entry name" value="Fungal_trans"/>
    <property type="match status" value="1"/>
</dbReference>
<keyword evidence="2" id="KW-0238">DNA-binding</keyword>
<evidence type="ECO:0000256" key="5">
    <source>
        <dbReference type="SAM" id="MobiDB-lite"/>
    </source>
</evidence>
<dbReference type="EMBL" id="CH408035">
    <property type="protein sequence ID" value="EAQ83487.1"/>
    <property type="molecule type" value="Genomic_DNA"/>
</dbReference>
<evidence type="ECO:0000256" key="3">
    <source>
        <dbReference type="ARBA" id="ARBA00023163"/>
    </source>
</evidence>
<dbReference type="Proteomes" id="UP000001056">
    <property type="component" value="Unassembled WGS sequence"/>
</dbReference>
<dbReference type="CDD" id="cd12148">
    <property type="entry name" value="fungal_TF_MHR"/>
    <property type="match status" value="1"/>
</dbReference>
<name>Q2GQ63_CHAGB</name>
<feature type="region of interest" description="Disordered" evidence="5">
    <location>
        <begin position="739"/>
        <end position="771"/>
    </location>
</feature>
<reference evidence="8" key="1">
    <citation type="journal article" date="2015" name="Genome Announc.">
        <title>Draft genome sequence of the cellulolytic fungus Chaetomium globosum.</title>
        <authorList>
            <person name="Cuomo C.A."/>
            <person name="Untereiner W.A."/>
            <person name="Ma L.-J."/>
            <person name="Grabherr M."/>
            <person name="Birren B.W."/>
        </authorList>
    </citation>
    <scope>NUCLEOTIDE SEQUENCE [LARGE SCALE GENOMIC DNA]</scope>
    <source>
        <strain evidence="8">ATCC 6205 / CBS 148.51 / DSM 1962 / NBRC 6347 / NRRL 1970</strain>
    </source>
</reference>
<dbReference type="SMART" id="SM00906">
    <property type="entry name" value="Fungal_trans"/>
    <property type="match status" value="1"/>
</dbReference>
<dbReference type="PANTHER" id="PTHR47424:SF3">
    <property type="entry name" value="REGULATORY PROTEIN GAL4"/>
    <property type="match status" value="1"/>
</dbReference>
<dbReference type="GeneID" id="4396914"/>
<dbReference type="GO" id="GO:0000435">
    <property type="term" value="P:positive regulation of transcription from RNA polymerase II promoter by galactose"/>
    <property type="evidence" value="ECO:0007669"/>
    <property type="project" value="TreeGrafter"/>
</dbReference>
<dbReference type="RefSeq" id="XP_001227818.1">
    <property type="nucleotide sequence ID" value="XM_001227817.1"/>
</dbReference>
<organism evidence="7 8">
    <name type="scientific">Chaetomium globosum (strain ATCC 6205 / CBS 148.51 / DSM 1962 / NBRC 6347 / NRRL 1970)</name>
    <name type="common">Soil fungus</name>
    <dbReference type="NCBI Taxonomy" id="306901"/>
    <lineage>
        <taxon>Eukaryota</taxon>
        <taxon>Fungi</taxon>
        <taxon>Dikarya</taxon>
        <taxon>Ascomycota</taxon>
        <taxon>Pezizomycotina</taxon>
        <taxon>Sordariomycetes</taxon>
        <taxon>Sordariomycetidae</taxon>
        <taxon>Sordariales</taxon>
        <taxon>Chaetomiaceae</taxon>
        <taxon>Chaetomium</taxon>
    </lineage>
</organism>
<dbReference type="AlphaFoldDB" id="Q2GQ63"/>
<dbReference type="GO" id="GO:0005634">
    <property type="term" value="C:nucleus"/>
    <property type="evidence" value="ECO:0007669"/>
    <property type="project" value="TreeGrafter"/>
</dbReference>
<keyword evidence="4" id="KW-0539">Nucleus</keyword>
<feature type="domain" description="Xylanolytic transcriptional activator regulatory" evidence="6">
    <location>
        <begin position="553"/>
        <end position="625"/>
    </location>
</feature>
<feature type="region of interest" description="Disordered" evidence="5">
    <location>
        <begin position="154"/>
        <end position="189"/>
    </location>
</feature>
<feature type="compositionally biased region" description="Pro residues" evidence="5">
    <location>
        <begin position="16"/>
        <end position="40"/>
    </location>
</feature>
<dbReference type="STRING" id="306901.Q2GQ63"/>
<dbReference type="VEuPathDB" id="FungiDB:CHGG_09891"/>
<dbReference type="eggNOG" id="ENOG502RJRW">
    <property type="taxonomic scope" value="Eukaryota"/>
</dbReference>
<protein>
    <recommendedName>
        <fullName evidence="6">Xylanolytic transcriptional activator regulatory domain-containing protein</fullName>
    </recommendedName>
</protein>
<dbReference type="PANTHER" id="PTHR47424">
    <property type="entry name" value="REGULATORY PROTEIN GAL4"/>
    <property type="match status" value="1"/>
</dbReference>
<evidence type="ECO:0000256" key="4">
    <source>
        <dbReference type="ARBA" id="ARBA00023242"/>
    </source>
</evidence>